<dbReference type="Gene3D" id="1.25.60.10">
    <property type="entry name" value="MgtE N-terminal domain-like"/>
    <property type="match status" value="1"/>
</dbReference>
<gene>
    <name evidence="11" type="ORF">MMELEA_05410</name>
</gene>
<evidence type="ECO:0000256" key="3">
    <source>
        <dbReference type="ARBA" id="ARBA00022448"/>
    </source>
</evidence>
<dbReference type="Pfam" id="PF03448">
    <property type="entry name" value="MgtE_N"/>
    <property type="match status" value="1"/>
</dbReference>
<feature type="transmembrane region" description="Helical" evidence="9">
    <location>
        <begin position="292"/>
        <end position="313"/>
    </location>
</feature>
<proteinExistence type="inferred from homology"/>
<keyword evidence="8" id="KW-0129">CBS domain</keyword>
<evidence type="ECO:0000313" key="12">
    <source>
        <dbReference type="Proteomes" id="UP000033750"/>
    </source>
</evidence>
<evidence type="ECO:0000256" key="6">
    <source>
        <dbReference type="ARBA" id="ARBA00022989"/>
    </source>
</evidence>
<dbReference type="InterPro" id="IPR006667">
    <property type="entry name" value="SLC41_membr_dom"/>
</dbReference>
<name>A0A0F5H0X4_9BACT</name>
<dbReference type="PANTHER" id="PTHR43773:SF1">
    <property type="entry name" value="MAGNESIUM TRANSPORTER MGTE"/>
    <property type="match status" value="1"/>
</dbReference>
<sequence>MNENIEYSTIDELIESIVKSKDKKLANQLVDEYPIALIAEALEEIDLENIKIVLKTINGENAAEIFSYLSEDKQKQLAETFNDKWEMNLLQNLQSDELADVLDELPENVSSKILAYTPSDRREDLHKLMRYSDDQVGSIMSIDISAINNQYTCEQALNKIRRDYQKKNAELVHYYFVIDEMEKLLGVLTLEEIVFANPNTKIDSLYSPVASITADDKKEYASQIFSEHDMSVLPIVNDDKRLIGMITSDDVIDVINDEATMDIFADAGISSKDSKELDYLKTPWYKLVKNRIFWLLITLIFSTIIQIFINLFVVKISDGLEVILASLLPAIVLIASASSRQTFVTIKRNLALQEIDEKDYKKVLLKELVTASIIGLIIAFLNILRLYIYYGATGDLASKHYKYSHIIIWASSITLFLTIIISSLIGVLIPYISTKHKKDIGFISTILLANIASLVATLLMIGLTSLFSI</sequence>
<feature type="transmembrane region" description="Helical" evidence="9">
    <location>
        <begin position="406"/>
        <end position="429"/>
    </location>
</feature>
<evidence type="ECO:0000259" key="10">
    <source>
        <dbReference type="PROSITE" id="PS51371"/>
    </source>
</evidence>
<dbReference type="GO" id="GO:0015095">
    <property type="term" value="F:magnesium ion transmembrane transporter activity"/>
    <property type="evidence" value="ECO:0007669"/>
    <property type="project" value="UniProtKB-UniRule"/>
</dbReference>
<comment type="caution">
    <text evidence="11">The sequence shown here is derived from an EMBL/GenBank/DDBJ whole genome shotgun (WGS) entry which is preliminary data.</text>
</comment>
<comment type="function">
    <text evidence="9">Acts as a magnesium transporter.</text>
</comment>
<evidence type="ECO:0000256" key="8">
    <source>
        <dbReference type="PROSITE-ProRule" id="PRU00703"/>
    </source>
</evidence>
<dbReference type="InterPro" id="IPR000644">
    <property type="entry name" value="CBS_dom"/>
</dbReference>
<feature type="transmembrane region" description="Helical" evidence="9">
    <location>
        <begin position="441"/>
        <end position="467"/>
    </location>
</feature>
<evidence type="ECO:0000313" key="11">
    <source>
        <dbReference type="EMBL" id="KKB26858.1"/>
    </source>
</evidence>
<keyword evidence="9" id="KW-1003">Cell membrane</keyword>
<evidence type="ECO:0000256" key="2">
    <source>
        <dbReference type="ARBA" id="ARBA00009749"/>
    </source>
</evidence>
<dbReference type="InterPro" id="IPR006668">
    <property type="entry name" value="Mg_transptr_MgtE_intracell_dom"/>
</dbReference>
<dbReference type="InterPro" id="IPR038076">
    <property type="entry name" value="MgtE_N_sf"/>
</dbReference>
<dbReference type="PROSITE" id="PS51371">
    <property type="entry name" value="CBS"/>
    <property type="match status" value="1"/>
</dbReference>
<keyword evidence="7 9" id="KW-0472">Membrane</keyword>
<dbReference type="OrthoDB" id="9790355at2"/>
<dbReference type="SUPFAM" id="SSF54631">
    <property type="entry name" value="CBS-domain pair"/>
    <property type="match status" value="1"/>
</dbReference>
<keyword evidence="9" id="KW-0479">Metal-binding</keyword>
<dbReference type="SMART" id="SM00116">
    <property type="entry name" value="CBS"/>
    <property type="match status" value="2"/>
</dbReference>
<dbReference type="Gene3D" id="3.10.580.10">
    <property type="entry name" value="CBS-domain"/>
    <property type="match status" value="1"/>
</dbReference>
<dbReference type="InterPro" id="IPR046342">
    <property type="entry name" value="CBS_dom_sf"/>
</dbReference>
<keyword evidence="6 9" id="KW-1133">Transmembrane helix</keyword>
<evidence type="ECO:0000256" key="7">
    <source>
        <dbReference type="ARBA" id="ARBA00023136"/>
    </source>
</evidence>
<dbReference type="NCBIfam" id="TIGR00400">
    <property type="entry name" value="mgtE"/>
    <property type="match status" value="1"/>
</dbReference>
<dbReference type="SUPFAM" id="SSF161093">
    <property type="entry name" value="MgtE membrane domain-like"/>
    <property type="match status" value="1"/>
</dbReference>
<dbReference type="Gene3D" id="1.10.357.20">
    <property type="entry name" value="SLC41 divalent cation transporters, integral membrane domain"/>
    <property type="match status" value="1"/>
</dbReference>
<dbReference type="PANTHER" id="PTHR43773">
    <property type="entry name" value="MAGNESIUM TRANSPORTER MGTE"/>
    <property type="match status" value="1"/>
</dbReference>
<dbReference type="SUPFAM" id="SSF158791">
    <property type="entry name" value="MgtE N-terminal domain-like"/>
    <property type="match status" value="1"/>
</dbReference>
<organism evidence="11 12">
    <name type="scientific">Mycoplasmopsis meleagridis ATCC 25294</name>
    <dbReference type="NCBI Taxonomy" id="1264554"/>
    <lineage>
        <taxon>Bacteria</taxon>
        <taxon>Bacillati</taxon>
        <taxon>Mycoplasmatota</taxon>
        <taxon>Mycoplasmoidales</taxon>
        <taxon>Metamycoplasmataceae</taxon>
        <taxon>Mycoplasmopsis</taxon>
    </lineage>
</organism>
<dbReference type="GO" id="GO:0046872">
    <property type="term" value="F:metal ion binding"/>
    <property type="evidence" value="ECO:0007669"/>
    <property type="project" value="UniProtKB-KW"/>
</dbReference>
<dbReference type="GO" id="GO:0005886">
    <property type="term" value="C:plasma membrane"/>
    <property type="evidence" value="ECO:0007669"/>
    <property type="project" value="UniProtKB-SubCell"/>
</dbReference>
<evidence type="ECO:0000256" key="5">
    <source>
        <dbReference type="ARBA" id="ARBA00022842"/>
    </source>
</evidence>
<dbReference type="SMART" id="SM00924">
    <property type="entry name" value="MgtE_N"/>
    <property type="match status" value="1"/>
</dbReference>
<comment type="subcellular location">
    <subcellularLocation>
        <location evidence="9">Cell membrane</location>
        <topology evidence="9">Multi-pass membrane protein</topology>
    </subcellularLocation>
    <subcellularLocation>
        <location evidence="1">Membrane</location>
        <topology evidence="1">Multi-pass membrane protein</topology>
    </subcellularLocation>
</comment>
<dbReference type="PATRIC" id="fig|1264554.4.peg.485"/>
<feature type="domain" description="CBS" evidence="10">
    <location>
        <begin position="205"/>
        <end position="263"/>
    </location>
</feature>
<feature type="transmembrane region" description="Helical" evidence="9">
    <location>
        <begin position="319"/>
        <end position="338"/>
    </location>
</feature>
<dbReference type="AlphaFoldDB" id="A0A0F5H0X4"/>
<dbReference type="RefSeq" id="WP_046096949.1">
    <property type="nucleotide sequence ID" value="NZ_JZXN01000016.1"/>
</dbReference>
<comment type="subunit">
    <text evidence="9">Homodimer.</text>
</comment>
<keyword evidence="5 9" id="KW-0460">Magnesium</keyword>
<evidence type="ECO:0000256" key="4">
    <source>
        <dbReference type="ARBA" id="ARBA00022692"/>
    </source>
</evidence>
<evidence type="ECO:0000256" key="1">
    <source>
        <dbReference type="ARBA" id="ARBA00004141"/>
    </source>
</evidence>
<dbReference type="Pfam" id="PF00571">
    <property type="entry name" value="CBS"/>
    <property type="match status" value="2"/>
</dbReference>
<dbReference type="Proteomes" id="UP000033750">
    <property type="component" value="Unassembled WGS sequence"/>
</dbReference>
<dbReference type="STRING" id="29561.MM26B8_00360"/>
<dbReference type="Pfam" id="PF01769">
    <property type="entry name" value="MgtE"/>
    <property type="match status" value="1"/>
</dbReference>
<keyword evidence="12" id="KW-1185">Reference proteome</keyword>
<dbReference type="CDD" id="cd04606">
    <property type="entry name" value="CBS_pair_Mg_transporter"/>
    <property type="match status" value="1"/>
</dbReference>
<dbReference type="InterPro" id="IPR006669">
    <property type="entry name" value="MgtE_transporter"/>
</dbReference>
<dbReference type="InterPro" id="IPR036739">
    <property type="entry name" value="SLC41_membr_dom_sf"/>
</dbReference>
<keyword evidence="4 9" id="KW-0812">Transmembrane</keyword>
<protein>
    <recommendedName>
        <fullName evidence="9">Magnesium transporter MgtE</fullName>
    </recommendedName>
</protein>
<evidence type="ECO:0000256" key="9">
    <source>
        <dbReference type="RuleBase" id="RU362011"/>
    </source>
</evidence>
<keyword evidence="3 9" id="KW-0813">Transport</keyword>
<reference evidence="11 12" key="1">
    <citation type="submission" date="2015-03" db="EMBL/GenBank/DDBJ databases">
        <title>Genome sequence of Mycoplasma meleagridis strain ATCC 25294.</title>
        <authorList>
            <person name="Yacoub E."/>
            <person name="Blanchard A."/>
            <person name="Sirand-Pugnet P."/>
            <person name="Mardassi B.B.A."/>
        </authorList>
    </citation>
    <scope>NUCLEOTIDE SEQUENCE [LARGE SCALE GENOMIC DNA]</scope>
    <source>
        <strain evidence="11 12">ATCC 25294</strain>
    </source>
</reference>
<dbReference type="EMBL" id="JZXN01000016">
    <property type="protein sequence ID" value="KKB26858.1"/>
    <property type="molecule type" value="Genomic_DNA"/>
</dbReference>
<comment type="similarity">
    <text evidence="2 9">Belongs to the SLC41A transporter family.</text>
</comment>
<feature type="transmembrane region" description="Helical" evidence="9">
    <location>
        <begin position="368"/>
        <end position="390"/>
    </location>
</feature>
<accession>A0A0F5H0X4</accession>